<keyword evidence="2" id="KW-1185">Reference proteome</keyword>
<dbReference type="Proteomes" id="UP000479190">
    <property type="component" value="Unassembled WGS sequence"/>
</dbReference>
<reference evidence="1 2" key="1">
    <citation type="submission" date="2020-02" db="EMBL/GenBank/DDBJ databases">
        <authorList>
            <person name="Ferguson B K."/>
        </authorList>
    </citation>
    <scope>NUCLEOTIDE SEQUENCE [LARGE SCALE GENOMIC DNA]</scope>
</reference>
<dbReference type="EMBL" id="CADCXV010000238">
    <property type="protein sequence ID" value="CAB0029042.1"/>
    <property type="molecule type" value="Genomic_DNA"/>
</dbReference>
<sequence>SQTLEPLRILLAYNVPVISCRRYDMVIHTSNCKLIYLFYCHGSLNVNHPGIKGKIYYFLTNVIELI</sequence>
<feature type="non-terminal residue" evidence="1">
    <location>
        <position position="1"/>
    </location>
</feature>
<protein>
    <submittedName>
        <fullName evidence="1">Uncharacterized protein</fullName>
    </submittedName>
</protein>
<dbReference type="AlphaFoldDB" id="A0A6H5HYW8"/>
<name>A0A6H5HYW8_9HYME</name>
<gene>
    <name evidence="1" type="ORF">TBRA_LOCUS1134</name>
</gene>
<accession>A0A6H5HYW8</accession>
<organism evidence="1 2">
    <name type="scientific">Trichogramma brassicae</name>
    <dbReference type="NCBI Taxonomy" id="86971"/>
    <lineage>
        <taxon>Eukaryota</taxon>
        <taxon>Metazoa</taxon>
        <taxon>Ecdysozoa</taxon>
        <taxon>Arthropoda</taxon>
        <taxon>Hexapoda</taxon>
        <taxon>Insecta</taxon>
        <taxon>Pterygota</taxon>
        <taxon>Neoptera</taxon>
        <taxon>Endopterygota</taxon>
        <taxon>Hymenoptera</taxon>
        <taxon>Apocrita</taxon>
        <taxon>Proctotrupomorpha</taxon>
        <taxon>Chalcidoidea</taxon>
        <taxon>Trichogrammatidae</taxon>
        <taxon>Trichogramma</taxon>
    </lineage>
</organism>
<evidence type="ECO:0000313" key="1">
    <source>
        <dbReference type="EMBL" id="CAB0029042.1"/>
    </source>
</evidence>
<evidence type="ECO:0000313" key="2">
    <source>
        <dbReference type="Proteomes" id="UP000479190"/>
    </source>
</evidence>
<proteinExistence type="predicted"/>